<evidence type="ECO:0000313" key="2">
    <source>
        <dbReference type="Proteomes" id="UP001201844"/>
    </source>
</evidence>
<protein>
    <submittedName>
        <fullName evidence="1">Uncharacterized protein</fullName>
    </submittedName>
</protein>
<proteinExistence type="predicted"/>
<reference evidence="1 2" key="1">
    <citation type="submission" date="2022-02" db="EMBL/GenBank/DDBJ databases">
        <title>Shinella B3.7 sp. nov., isolated from Sediment (Zhairuo Island).</title>
        <authorList>
            <person name="Chen G."/>
        </authorList>
    </citation>
    <scope>NUCLEOTIDE SEQUENCE [LARGE SCALE GENOMIC DNA]</scope>
    <source>
        <strain evidence="1 2">B3.7</strain>
        <plasmid evidence="1">unnamed</plasmid>
    </source>
</reference>
<geneLocation type="plasmid" evidence="1">
    <name>unnamed</name>
</geneLocation>
<gene>
    <name evidence="1" type="ORF">MKI86_14160</name>
</gene>
<organism evidence="1 2">
    <name type="scientific">Shinella sedimenti</name>
    <dbReference type="NCBI Taxonomy" id="2919913"/>
    <lineage>
        <taxon>Bacteria</taxon>
        <taxon>Pseudomonadati</taxon>
        <taxon>Pseudomonadota</taxon>
        <taxon>Alphaproteobacteria</taxon>
        <taxon>Hyphomicrobiales</taxon>
        <taxon>Rhizobiaceae</taxon>
        <taxon>Shinella</taxon>
    </lineage>
</organism>
<name>A0ABT0CNV7_9HYPH</name>
<comment type="caution">
    <text evidence="1">The sequence shown here is derived from an EMBL/GenBank/DDBJ whole genome shotgun (WGS) entry which is preliminary data.</text>
</comment>
<evidence type="ECO:0000313" key="1">
    <source>
        <dbReference type="EMBL" id="MCJ8150291.1"/>
    </source>
</evidence>
<dbReference type="EMBL" id="JAKVIN010000005">
    <property type="protein sequence ID" value="MCJ8150291.1"/>
    <property type="molecule type" value="Genomic_DNA"/>
</dbReference>
<dbReference type="Proteomes" id="UP001201844">
    <property type="component" value="Unassembled WGS sequence"/>
</dbReference>
<keyword evidence="2" id="KW-1185">Reference proteome</keyword>
<sequence length="67" mass="7131">MVIRLMALTTLTYLVLPLVVVIGVSITENNFLAFPPQGSCRVGDDGGYACGAGRNRYDPVDAGFLVL</sequence>
<keyword evidence="1" id="KW-0614">Plasmid</keyword>
<accession>A0ABT0CNV7</accession>
<dbReference type="RefSeq" id="WP_241601549.1">
    <property type="nucleotide sequence ID" value="NZ_JAKVIN010000005.1"/>
</dbReference>